<keyword evidence="4" id="KW-1185">Reference proteome</keyword>
<dbReference type="InterPro" id="IPR027051">
    <property type="entry name" value="XdhC_Rossmann_dom"/>
</dbReference>
<name>A0A2Z3HIY3_9CAUL</name>
<feature type="domain" description="XdhC- CoxI" evidence="1">
    <location>
        <begin position="25"/>
        <end position="96"/>
    </location>
</feature>
<dbReference type="RefSeq" id="WP_110449022.1">
    <property type="nucleotide sequence ID" value="NZ_CP029479.1"/>
</dbReference>
<evidence type="ECO:0000259" key="1">
    <source>
        <dbReference type="Pfam" id="PF02625"/>
    </source>
</evidence>
<dbReference type="KEGG" id="phb:HYN04_00945"/>
<dbReference type="Gene3D" id="3.40.50.720">
    <property type="entry name" value="NAD(P)-binding Rossmann-like Domain"/>
    <property type="match status" value="1"/>
</dbReference>
<dbReference type="PANTHER" id="PTHR30388">
    <property type="entry name" value="ALDEHYDE OXIDOREDUCTASE MOLYBDENUM COFACTOR ASSEMBLY PROTEIN"/>
    <property type="match status" value="1"/>
</dbReference>
<dbReference type="Proteomes" id="UP000247763">
    <property type="component" value="Chromosome"/>
</dbReference>
<evidence type="ECO:0000313" key="3">
    <source>
        <dbReference type="EMBL" id="AWM76453.1"/>
    </source>
</evidence>
<dbReference type="Pfam" id="PF02625">
    <property type="entry name" value="XdhC_CoxI"/>
    <property type="match status" value="1"/>
</dbReference>
<dbReference type="Pfam" id="PF13478">
    <property type="entry name" value="XdhC_C"/>
    <property type="match status" value="1"/>
</dbReference>
<dbReference type="AlphaFoldDB" id="A0A2Z3HIY3"/>
<evidence type="ECO:0000313" key="4">
    <source>
        <dbReference type="Proteomes" id="UP000247763"/>
    </source>
</evidence>
<dbReference type="EMBL" id="CP029479">
    <property type="protein sequence ID" value="AWM76453.1"/>
    <property type="molecule type" value="Genomic_DNA"/>
</dbReference>
<dbReference type="InterPro" id="IPR003777">
    <property type="entry name" value="XdhC_CoxI"/>
</dbReference>
<feature type="domain" description="XdhC Rossmann" evidence="2">
    <location>
        <begin position="173"/>
        <end position="313"/>
    </location>
</feature>
<reference evidence="4" key="1">
    <citation type="submission" date="2018-05" db="EMBL/GenBank/DDBJ databases">
        <title>Genome sequencing of Phenylobacterium sp. HYN0004.</title>
        <authorList>
            <person name="Yi H."/>
            <person name="Baek C."/>
        </authorList>
    </citation>
    <scope>NUCLEOTIDE SEQUENCE [LARGE SCALE GENOMIC DNA]</scope>
    <source>
        <strain evidence="4">HYN0004</strain>
    </source>
</reference>
<organism evidence="3 4">
    <name type="scientific">Phenylobacterium parvum</name>
    <dbReference type="NCBI Taxonomy" id="2201350"/>
    <lineage>
        <taxon>Bacteria</taxon>
        <taxon>Pseudomonadati</taxon>
        <taxon>Pseudomonadota</taxon>
        <taxon>Alphaproteobacteria</taxon>
        <taxon>Caulobacterales</taxon>
        <taxon>Caulobacteraceae</taxon>
        <taxon>Phenylobacterium</taxon>
    </lineage>
</organism>
<gene>
    <name evidence="3" type="ORF">HYN04_00945</name>
</gene>
<dbReference type="PANTHER" id="PTHR30388:SF4">
    <property type="entry name" value="MOLYBDENUM COFACTOR INSERTION CHAPERONE PAOD"/>
    <property type="match status" value="1"/>
</dbReference>
<evidence type="ECO:0000259" key="2">
    <source>
        <dbReference type="Pfam" id="PF13478"/>
    </source>
</evidence>
<sequence length="324" mass="33954">MRTPLPDWPVFGFVDDVRRALDDARRRGRTSVLATLVAVEGGGPRPVGTQMVFIDSGDASPDPVAGYFSGGCVESDIADHAYACLADGEPRRLVYGEGSPWPDIRLLCGARIEILLERLEASDPALAILLEAWAARRPADWVTDGRRRACGAPGEVEAWDGAFTRRCDPAQKLVVFGSDPTALAIAALGAQSGFETTLVRGKGPEAPPPVPGLAYSRQSPAEALAAIGTDAWTAVAIASHNLEVDREALAAALPSAAGYVGLLGAKRRLDERLAPLRAAGVPETVLSRVHAPIGLDIGGKAPWAVAVSVIGEIMAERFGGGRKA</sequence>
<protein>
    <submittedName>
        <fullName evidence="3">Xanthine dehydrogenase</fullName>
    </submittedName>
</protein>
<dbReference type="OrthoDB" id="9815497at2"/>
<accession>A0A2Z3HIY3</accession>
<proteinExistence type="predicted"/>
<dbReference type="InterPro" id="IPR052698">
    <property type="entry name" value="MoCofactor_Util/Proc"/>
</dbReference>